<dbReference type="EMBL" id="JBBWWR010000011">
    <property type="protein sequence ID" value="KAK8959904.1"/>
    <property type="molecule type" value="Genomic_DNA"/>
</dbReference>
<evidence type="ECO:0000313" key="4">
    <source>
        <dbReference type="EMBL" id="KAK8959904.1"/>
    </source>
</evidence>
<evidence type="ECO:0000256" key="3">
    <source>
        <dbReference type="SAM" id="MobiDB-lite"/>
    </source>
</evidence>
<evidence type="ECO:0000313" key="5">
    <source>
        <dbReference type="Proteomes" id="UP001412067"/>
    </source>
</evidence>
<proteinExistence type="inferred from homology"/>
<dbReference type="PANTHER" id="PTHR32295">
    <property type="entry name" value="IQ-DOMAIN 5-RELATED"/>
    <property type="match status" value="1"/>
</dbReference>
<keyword evidence="1" id="KW-0112">Calmodulin-binding</keyword>
<organism evidence="4 5">
    <name type="scientific">Platanthera guangdongensis</name>
    <dbReference type="NCBI Taxonomy" id="2320717"/>
    <lineage>
        <taxon>Eukaryota</taxon>
        <taxon>Viridiplantae</taxon>
        <taxon>Streptophyta</taxon>
        <taxon>Embryophyta</taxon>
        <taxon>Tracheophyta</taxon>
        <taxon>Spermatophyta</taxon>
        <taxon>Magnoliopsida</taxon>
        <taxon>Liliopsida</taxon>
        <taxon>Asparagales</taxon>
        <taxon>Orchidaceae</taxon>
        <taxon>Orchidoideae</taxon>
        <taxon>Orchideae</taxon>
        <taxon>Orchidinae</taxon>
        <taxon>Platanthera</taxon>
    </lineage>
</organism>
<sequence>MRKASKWLKSLLKGNKEKEKDPTKEKMRWSFRISAGSAKNSNSMEPNVSESKIDQKTHAMAVAVAAAAAADAAVAAAEAAADVVRLTTIRNNGTTRAAKEAAAIKIQSFFRSYLARKALGALKGLVKLQALVRGNLVRKQVTETLRCMQAQFNAQTRARTKRIQCVEESQATRQHNYSRLPRDSLFRQSFGNDRDDEEYVRIVEMDLGETSSYSKGRRSYSMEQTDQKLTLQSQFSPAPLTLTDVNTMCLRTNSSHFENSFATAQSSPHLSAMSMPAHNFLDHPTHPITWPTQNLPELRSGRKVPRGRGSIYTSATKQEAAIRGRRNIPSGVRMQRSSSHVGLADNKYQYPWPMKLDSSNMSHKGSECGSTSILY</sequence>
<gene>
    <name evidence="4" type="primary">IQD31</name>
    <name evidence="4" type="ORF">KSP40_PGU006110</name>
</gene>
<dbReference type="Pfam" id="PF00612">
    <property type="entry name" value="IQ"/>
    <property type="match status" value="2"/>
</dbReference>
<dbReference type="InterPro" id="IPR000048">
    <property type="entry name" value="IQ_motif_EF-hand-BS"/>
</dbReference>
<dbReference type="Gene3D" id="1.20.5.190">
    <property type="match status" value="1"/>
</dbReference>
<evidence type="ECO:0000256" key="2">
    <source>
        <dbReference type="ARBA" id="ARBA00024341"/>
    </source>
</evidence>
<accession>A0ABR2M8A2</accession>
<dbReference type="PANTHER" id="PTHR32295:SF45">
    <property type="entry name" value="PROTEIN IQ-DOMAIN 19"/>
    <property type="match status" value="1"/>
</dbReference>
<protein>
    <submittedName>
        <fullName evidence="4">Protein IQ-DOMAIN 31</fullName>
    </submittedName>
</protein>
<keyword evidence="5" id="KW-1185">Reference proteome</keyword>
<feature type="region of interest" description="Disordered" evidence="3">
    <location>
        <begin position="1"/>
        <end position="27"/>
    </location>
</feature>
<dbReference type="PROSITE" id="PS50096">
    <property type="entry name" value="IQ"/>
    <property type="match status" value="2"/>
</dbReference>
<feature type="compositionally biased region" description="Basic and acidic residues" evidence="3">
    <location>
        <begin position="14"/>
        <end position="27"/>
    </location>
</feature>
<comment type="caution">
    <text evidence="4">The sequence shown here is derived from an EMBL/GenBank/DDBJ whole genome shotgun (WGS) entry which is preliminary data.</text>
</comment>
<dbReference type="Proteomes" id="UP001412067">
    <property type="component" value="Unassembled WGS sequence"/>
</dbReference>
<comment type="similarity">
    <text evidence="2">Belongs to the IQD family.</text>
</comment>
<name>A0ABR2M8A2_9ASPA</name>
<dbReference type="SMART" id="SM00015">
    <property type="entry name" value="IQ"/>
    <property type="match status" value="2"/>
</dbReference>
<evidence type="ECO:0000256" key="1">
    <source>
        <dbReference type="ARBA" id="ARBA00022860"/>
    </source>
</evidence>
<reference evidence="4 5" key="1">
    <citation type="journal article" date="2022" name="Nat. Plants">
        <title>Genomes of leafy and leafless Platanthera orchids illuminate the evolution of mycoheterotrophy.</title>
        <authorList>
            <person name="Li M.H."/>
            <person name="Liu K.W."/>
            <person name="Li Z."/>
            <person name="Lu H.C."/>
            <person name="Ye Q.L."/>
            <person name="Zhang D."/>
            <person name="Wang J.Y."/>
            <person name="Li Y.F."/>
            <person name="Zhong Z.M."/>
            <person name="Liu X."/>
            <person name="Yu X."/>
            <person name="Liu D.K."/>
            <person name="Tu X.D."/>
            <person name="Liu B."/>
            <person name="Hao Y."/>
            <person name="Liao X.Y."/>
            <person name="Jiang Y.T."/>
            <person name="Sun W.H."/>
            <person name="Chen J."/>
            <person name="Chen Y.Q."/>
            <person name="Ai Y."/>
            <person name="Zhai J.W."/>
            <person name="Wu S.S."/>
            <person name="Zhou Z."/>
            <person name="Hsiao Y.Y."/>
            <person name="Wu W.L."/>
            <person name="Chen Y.Y."/>
            <person name="Lin Y.F."/>
            <person name="Hsu J.L."/>
            <person name="Li C.Y."/>
            <person name="Wang Z.W."/>
            <person name="Zhao X."/>
            <person name="Zhong W.Y."/>
            <person name="Ma X.K."/>
            <person name="Ma L."/>
            <person name="Huang J."/>
            <person name="Chen G.Z."/>
            <person name="Huang M.Z."/>
            <person name="Huang L."/>
            <person name="Peng D.H."/>
            <person name="Luo Y.B."/>
            <person name="Zou S.Q."/>
            <person name="Chen S.P."/>
            <person name="Lan S."/>
            <person name="Tsai W.C."/>
            <person name="Van de Peer Y."/>
            <person name="Liu Z.J."/>
        </authorList>
    </citation>
    <scope>NUCLEOTIDE SEQUENCE [LARGE SCALE GENOMIC DNA]</scope>
    <source>
        <strain evidence="4">Lor288</strain>
    </source>
</reference>